<feature type="transmembrane region" description="Helical" evidence="1">
    <location>
        <begin position="12"/>
        <end position="32"/>
    </location>
</feature>
<evidence type="ECO:0000256" key="1">
    <source>
        <dbReference type="SAM" id="Phobius"/>
    </source>
</evidence>
<evidence type="ECO:0000313" key="2">
    <source>
        <dbReference type="EMBL" id="RIE01232.1"/>
    </source>
</evidence>
<proteinExistence type="predicted"/>
<dbReference type="EMBL" id="QXJM01000040">
    <property type="protein sequence ID" value="RIE01232.1"/>
    <property type="molecule type" value="Genomic_DNA"/>
</dbReference>
<dbReference type="AlphaFoldDB" id="A0A398CGZ6"/>
<organism evidence="2 3">
    <name type="scientific">Cohnella faecalis</name>
    <dbReference type="NCBI Taxonomy" id="2315694"/>
    <lineage>
        <taxon>Bacteria</taxon>
        <taxon>Bacillati</taxon>
        <taxon>Bacillota</taxon>
        <taxon>Bacilli</taxon>
        <taxon>Bacillales</taxon>
        <taxon>Paenibacillaceae</taxon>
        <taxon>Cohnella</taxon>
    </lineage>
</organism>
<keyword evidence="3" id="KW-1185">Reference proteome</keyword>
<keyword evidence="1" id="KW-0472">Membrane</keyword>
<sequence>MIRRTLVQMTVWNSTIVFCLFVMLGGALYGLARYQIYSDIDRHLTSDIDHMKQVILGTGSKSLPLNRKNRSVISWVIGGIPTIP</sequence>
<dbReference type="Proteomes" id="UP000266340">
    <property type="component" value="Unassembled WGS sequence"/>
</dbReference>
<keyword evidence="1" id="KW-0812">Transmembrane</keyword>
<accession>A0A398CGZ6</accession>
<comment type="caution">
    <text evidence="2">The sequence shown here is derived from an EMBL/GenBank/DDBJ whole genome shotgun (WGS) entry which is preliminary data.</text>
</comment>
<reference evidence="2 3" key="1">
    <citation type="submission" date="2018-09" db="EMBL/GenBank/DDBJ databases">
        <title>Cohnella cavernae sp. nov., isolated from a karst cave.</title>
        <authorList>
            <person name="Zhu H."/>
        </authorList>
    </citation>
    <scope>NUCLEOTIDE SEQUENCE [LARGE SCALE GENOMIC DNA]</scope>
    <source>
        <strain evidence="2 3">K2E09-144</strain>
    </source>
</reference>
<name>A0A398CGZ6_9BACL</name>
<evidence type="ECO:0000313" key="3">
    <source>
        <dbReference type="Proteomes" id="UP000266340"/>
    </source>
</evidence>
<keyword evidence="1" id="KW-1133">Transmembrane helix</keyword>
<gene>
    <name evidence="2" type="ORF">D3H35_22835</name>
</gene>
<protein>
    <submittedName>
        <fullName evidence="2">Uncharacterized protein</fullName>
    </submittedName>
</protein>